<name>A0A1I5ZYE6_9BACI</name>
<evidence type="ECO:0000313" key="8">
    <source>
        <dbReference type="EMBL" id="SFQ61363.1"/>
    </source>
</evidence>
<dbReference type="Gene3D" id="1.10.760.10">
    <property type="entry name" value="Cytochrome c-like domain"/>
    <property type="match status" value="1"/>
</dbReference>
<dbReference type="PIRSF" id="PIRSF000025">
    <property type="entry name" value="Cytc_Bsub_c550"/>
    <property type="match status" value="1"/>
</dbReference>
<keyword evidence="5 6" id="KW-0408">Iron</keyword>
<dbReference type="PANTHER" id="PTHR37823">
    <property type="entry name" value="CYTOCHROME C-553-LIKE"/>
    <property type="match status" value="1"/>
</dbReference>
<reference evidence="8 9" key="1">
    <citation type="submission" date="2016-10" db="EMBL/GenBank/DDBJ databases">
        <authorList>
            <person name="Varghese N."/>
            <person name="Submissions S."/>
        </authorList>
    </citation>
    <scope>NUCLEOTIDE SEQUENCE [LARGE SCALE GENOMIC DNA]</scope>
    <source>
        <strain evidence="8 9">DSM 13796</strain>
    </source>
</reference>
<evidence type="ECO:0000259" key="7">
    <source>
        <dbReference type="PROSITE" id="PS51007"/>
    </source>
</evidence>
<evidence type="ECO:0000256" key="2">
    <source>
        <dbReference type="ARBA" id="ARBA00022617"/>
    </source>
</evidence>
<keyword evidence="3 6" id="KW-0479">Metal-binding</keyword>
<keyword evidence="9" id="KW-1185">Reference proteome</keyword>
<comment type="caution">
    <text evidence="8">The sequence shown here is derived from an EMBL/GenBank/DDBJ whole genome shotgun (WGS) entry which is preliminary data.</text>
</comment>
<keyword evidence="4" id="KW-0249">Electron transport</keyword>
<dbReference type="InterPro" id="IPR036909">
    <property type="entry name" value="Cyt_c-like_dom_sf"/>
</dbReference>
<sequence length="109" mass="11742">MKKAAWALIIGATLIMSGCGNSEEKSSSKEEKINVDEAGEAGKLYKQSCLGCHGDNLQGNNGPNLQQVGKKYSKEELSEIIVNGRGAMPKGLLEKEEADKVAEWLSTMK</sequence>
<dbReference type="RefSeq" id="WP_061804717.1">
    <property type="nucleotide sequence ID" value="NZ_FOXX01000005.1"/>
</dbReference>
<evidence type="ECO:0000256" key="5">
    <source>
        <dbReference type="ARBA" id="ARBA00023004"/>
    </source>
</evidence>
<dbReference type="Proteomes" id="UP000182762">
    <property type="component" value="Unassembled WGS sequence"/>
</dbReference>
<dbReference type="InterPro" id="IPR009056">
    <property type="entry name" value="Cyt_c-like_dom"/>
</dbReference>
<dbReference type="Pfam" id="PF13442">
    <property type="entry name" value="Cytochrome_CBB3"/>
    <property type="match status" value="1"/>
</dbReference>
<feature type="domain" description="Cytochrome c" evidence="7">
    <location>
        <begin position="36"/>
        <end position="109"/>
    </location>
</feature>
<dbReference type="PROSITE" id="PS51257">
    <property type="entry name" value="PROKAR_LIPOPROTEIN"/>
    <property type="match status" value="1"/>
</dbReference>
<accession>A0A1I5ZYE6</accession>
<keyword evidence="1" id="KW-0813">Transport</keyword>
<evidence type="ECO:0000256" key="6">
    <source>
        <dbReference type="PROSITE-ProRule" id="PRU00433"/>
    </source>
</evidence>
<proteinExistence type="predicted"/>
<dbReference type="InterPro" id="IPR051811">
    <property type="entry name" value="Cytochrome_c550/c551-like"/>
</dbReference>
<protein>
    <submittedName>
        <fullName evidence="8">Cytochrome c551</fullName>
    </submittedName>
</protein>
<dbReference type="SUPFAM" id="SSF46626">
    <property type="entry name" value="Cytochrome c"/>
    <property type="match status" value="1"/>
</dbReference>
<dbReference type="InterPro" id="IPR012218">
    <property type="entry name" value="Cyt_c_BACSU-c550-type"/>
</dbReference>
<dbReference type="EMBL" id="FOXX01000005">
    <property type="protein sequence ID" value="SFQ61363.1"/>
    <property type="molecule type" value="Genomic_DNA"/>
</dbReference>
<dbReference type="GeneID" id="93710984"/>
<evidence type="ECO:0000313" key="9">
    <source>
        <dbReference type="Proteomes" id="UP000182762"/>
    </source>
</evidence>
<dbReference type="PROSITE" id="PS51007">
    <property type="entry name" value="CYTC"/>
    <property type="match status" value="1"/>
</dbReference>
<evidence type="ECO:0000256" key="3">
    <source>
        <dbReference type="ARBA" id="ARBA00022723"/>
    </source>
</evidence>
<organism evidence="8 9">
    <name type="scientific">Priestia endophytica DSM 13796</name>
    <dbReference type="NCBI Taxonomy" id="1121089"/>
    <lineage>
        <taxon>Bacteria</taxon>
        <taxon>Bacillati</taxon>
        <taxon>Bacillota</taxon>
        <taxon>Bacilli</taxon>
        <taxon>Bacillales</taxon>
        <taxon>Bacillaceae</taxon>
        <taxon>Priestia</taxon>
    </lineage>
</organism>
<dbReference type="InterPro" id="IPR054782">
    <property type="entry name" value="Cytochro_C551"/>
</dbReference>
<gene>
    <name evidence="8" type="ORF">SAMN02745910_02332</name>
</gene>
<dbReference type="NCBIfam" id="NF045774">
    <property type="entry name" value="cytochro_C551"/>
    <property type="match status" value="1"/>
</dbReference>
<evidence type="ECO:0000256" key="1">
    <source>
        <dbReference type="ARBA" id="ARBA00022448"/>
    </source>
</evidence>
<evidence type="ECO:0000256" key="4">
    <source>
        <dbReference type="ARBA" id="ARBA00022982"/>
    </source>
</evidence>
<dbReference type="PANTHER" id="PTHR37823:SF4">
    <property type="entry name" value="MENAQUINOL-CYTOCHROME C REDUCTASE CYTOCHROME B_C SUBUNIT"/>
    <property type="match status" value="1"/>
</dbReference>
<keyword evidence="2 6" id="KW-0349">Heme</keyword>